<dbReference type="Proteomes" id="UP000694924">
    <property type="component" value="Unplaced"/>
</dbReference>
<dbReference type="RefSeq" id="XP_015181994.1">
    <property type="nucleotide sequence ID" value="XM_015326508.1"/>
</dbReference>
<gene>
    <name evidence="3" type="primary">LOC107069303</name>
</gene>
<reference evidence="3" key="1">
    <citation type="submission" date="2025-08" db="UniProtKB">
        <authorList>
            <consortium name="RefSeq"/>
        </authorList>
    </citation>
    <scope>IDENTIFICATION</scope>
    <source>
        <tissue evidence="3">Whole body</tissue>
    </source>
</reference>
<evidence type="ECO:0000313" key="2">
    <source>
        <dbReference type="Proteomes" id="UP000694924"/>
    </source>
</evidence>
<feature type="domain" description="Arb2" evidence="1">
    <location>
        <begin position="39"/>
        <end position="287"/>
    </location>
</feature>
<protein>
    <submittedName>
        <fullName evidence="3">UPF0528 protein CG10038 isoform X1</fullName>
    </submittedName>
</protein>
<sequence>MLLRNVVRKTSININQCFSQCSAVKNTLLGMTKMEYHNFPKTLKEFGYDFNADGQLRKLDAETGKLTNEGFEFKFNEDATYNQKRYEALGEVINEYVYSLLEKEGLTRLPIPKESSEILDKRSFIFASEDALENEKVIVLIHGSGVVKAGQWARRLIINDCLYTGTQIPYVKKAKELGYGLFVLNTNDNSRIINGKLNKIKGSEGPHEHLRTAWYDYIGPSKSKYVAIVAHSYGGECVVQFAMKHAEEFTRKVFAVGLTDSVHSAPFIGFSHVVKVSRNWICSDKPLDADMEYPSEDIKRVSAGHKVHELSSSACIDSLFRFIEERYNITRDELKT</sequence>
<dbReference type="PANTHER" id="PTHR21357">
    <property type="entry name" value="FAM172 FAMILY PROTEIN HOMOLOG CG10038"/>
    <property type="match status" value="1"/>
</dbReference>
<dbReference type="Pfam" id="PF22749">
    <property type="entry name" value="Arb2"/>
    <property type="match status" value="1"/>
</dbReference>
<organism evidence="2 3">
    <name type="scientific">Polistes dominula</name>
    <name type="common">European paper wasp</name>
    <name type="synonym">Vespa dominula</name>
    <dbReference type="NCBI Taxonomy" id="743375"/>
    <lineage>
        <taxon>Eukaryota</taxon>
        <taxon>Metazoa</taxon>
        <taxon>Ecdysozoa</taxon>
        <taxon>Arthropoda</taxon>
        <taxon>Hexapoda</taxon>
        <taxon>Insecta</taxon>
        <taxon>Pterygota</taxon>
        <taxon>Neoptera</taxon>
        <taxon>Endopterygota</taxon>
        <taxon>Hymenoptera</taxon>
        <taxon>Apocrita</taxon>
        <taxon>Aculeata</taxon>
        <taxon>Vespoidea</taxon>
        <taxon>Vespidae</taxon>
        <taxon>Polistinae</taxon>
        <taxon>Polistini</taxon>
        <taxon>Polistes</taxon>
    </lineage>
</organism>
<dbReference type="InterPro" id="IPR048263">
    <property type="entry name" value="Arb2"/>
</dbReference>
<evidence type="ECO:0000313" key="3">
    <source>
        <dbReference type="RefSeq" id="XP_015181994.1"/>
    </source>
</evidence>
<dbReference type="InterPro" id="IPR053858">
    <property type="entry name" value="Arb2_dom"/>
</dbReference>
<dbReference type="GeneID" id="107069303"/>
<accession>A0ABM1IP57</accession>
<proteinExistence type="predicted"/>
<keyword evidence="2" id="KW-1185">Reference proteome</keyword>
<evidence type="ECO:0000259" key="1">
    <source>
        <dbReference type="Pfam" id="PF22749"/>
    </source>
</evidence>
<name>A0ABM1IP57_POLDO</name>
<dbReference type="PANTHER" id="PTHR21357:SF4">
    <property type="entry name" value="FAM172 FAMILY PROTEIN HOMOLOG CG10038"/>
    <property type="match status" value="1"/>
</dbReference>